<proteinExistence type="predicted"/>
<gene>
    <name evidence="1" type="ORF">AVEN_6682_1</name>
</gene>
<accession>A0A4Y2WPX0</accession>
<dbReference type="Proteomes" id="UP000499080">
    <property type="component" value="Unassembled WGS sequence"/>
</dbReference>
<keyword evidence="2" id="KW-1185">Reference proteome</keyword>
<sequence length="151" mass="17528">MNGVAERMNRTLFAKACAMLYDSKLPKKFWDMQSKKSNSTSVTEFLVIKLVFIPTELQLEQEEYIDKTLKRFSMSECKSCSTPLEVKCTLAYFTNSELFKGPFRELIGALLYLAVTTRRDILFTVNCFSQLQEKPTAAAWTQKDLKVYKRY</sequence>
<name>A0A4Y2WPX0_ARAVE</name>
<comment type="caution">
    <text evidence="1">The sequence shown here is derived from an EMBL/GenBank/DDBJ whole genome shotgun (WGS) entry which is preliminary data.</text>
</comment>
<dbReference type="AlphaFoldDB" id="A0A4Y2WPX0"/>
<protein>
    <recommendedName>
        <fullName evidence="3">Retrovirus-related Pol polyprotein from transposon TNT 1-94</fullName>
    </recommendedName>
</protein>
<reference evidence="1 2" key="1">
    <citation type="journal article" date="2019" name="Sci. Rep.">
        <title>Orb-weaving spider Araneus ventricosus genome elucidates the spidroin gene catalogue.</title>
        <authorList>
            <person name="Kono N."/>
            <person name="Nakamura H."/>
            <person name="Ohtoshi R."/>
            <person name="Moran D.A.P."/>
            <person name="Shinohara A."/>
            <person name="Yoshida Y."/>
            <person name="Fujiwara M."/>
            <person name="Mori M."/>
            <person name="Tomita M."/>
            <person name="Arakawa K."/>
        </authorList>
    </citation>
    <scope>NUCLEOTIDE SEQUENCE [LARGE SCALE GENOMIC DNA]</scope>
</reference>
<dbReference type="OrthoDB" id="413361at2759"/>
<evidence type="ECO:0000313" key="1">
    <source>
        <dbReference type="EMBL" id="GBO39545.1"/>
    </source>
</evidence>
<evidence type="ECO:0000313" key="2">
    <source>
        <dbReference type="Proteomes" id="UP000499080"/>
    </source>
</evidence>
<dbReference type="EMBL" id="BGPR01064608">
    <property type="protein sequence ID" value="GBO39545.1"/>
    <property type="molecule type" value="Genomic_DNA"/>
</dbReference>
<evidence type="ECO:0008006" key="3">
    <source>
        <dbReference type="Google" id="ProtNLM"/>
    </source>
</evidence>
<organism evidence="1 2">
    <name type="scientific">Araneus ventricosus</name>
    <name type="common">Orbweaver spider</name>
    <name type="synonym">Epeira ventricosa</name>
    <dbReference type="NCBI Taxonomy" id="182803"/>
    <lineage>
        <taxon>Eukaryota</taxon>
        <taxon>Metazoa</taxon>
        <taxon>Ecdysozoa</taxon>
        <taxon>Arthropoda</taxon>
        <taxon>Chelicerata</taxon>
        <taxon>Arachnida</taxon>
        <taxon>Araneae</taxon>
        <taxon>Araneomorphae</taxon>
        <taxon>Entelegynae</taxon>
        <taxon>Araneoidea</taxon>
        <taxon>Araneidae</taxon>
        <taxon>Araneus</taxon>
    </lineage>
</organism>